<proteinExistence type="predicted"/>
<dbReference type="Proteomes" id="UP000523007">
    <property type="component" value="Unassembled WGS sequence"/>
</dbReference>
<dbReference type="InterPro" id="IPR003718">
    <property type="entry name" value="OsmC/Ohr_fam"/>
</dbReference>
<keyword evidence="2" id="KW-1185">Reference proteome</keyword>
<accession>A0A7W7RDE3</accession>
<gene>
    <name evidence="1" type="ORF">F4561_000752</name>
</gene>
<dbReference type="InterPro" id="IPR015946">
    <property type="entry name" value="KH_dom-like_a/b"/>
</dbReference>
<evidence type="ECO:0000313" key="2">
    <source>
        <dbReference type="Proteomes" id="UP000523007"/>
    </source>
</evidence>
<reference evidence="1 2" key="1">
    <citation type="submission" date="2020-08" db="EMBL/GenBank/DDBJ databases">
        <title>Sequencing the genomes of 1000 actinobacteria strains.</title>
        <authorList>
            <person name="Klenk H.-P."/>
        </authorList>
    </citation>
    <scope>NUCLEOTIDE SEQUENCE [LARGE SCALE GENOMIC DNA]</scope>
    <source>
        <strain evidence="1 2">DSM 102030</strain>
    </source>
</reference>
<organism evidence="1 2">
    <name type="scientific">Lipingzhangella halophila</name>
    <dbReference type="NCBI Taxonomy" id="1783352"/>
    <lineage>
        <taxon>Bacteria</taxon>
        <taxon>Bacillati</taxon>
        <taxon>Actinomycetota</taxon>
        <taxon>Actinomycetes</taxon>
        <taxon>Streptosporangiales</taxon>
        <taxon>Nocardiopsidaceae</taxon>
        <taxon>Lipingzhangella</taxon>
    </lineage>
</organism>
<sequence>MTDKTHHYEVRTRWTGETGAGTATYRGFERAHDIEADGRPALQGSADSAFRGDPGRWNPELFLVAALSECHMLSYLALAPAAGVNVLGYTDTASGSMVTHATASGEFTEVVLRPHVTVAEEAMAGAAAELHKKANEKCFIARSVNFPVRHEPTITVADSD</sequence>
<name>A0A7W7RDE3_9ACTN</name>
<dbReference type="Pfam" id="PF02566">
    <property type="entry name" value="OsmC"/>
    <property type="match status" value="1"/>
</dbReference>
<protein>
    <submittedName>
        <fullName evidence="1">Organic hydroperoxide reductase OsmC/OhrA</fullName>
    </submittedName>
</protein>
<dbReference type="AlphaFoldDB" id="A0A7W7RDE3"/>
<evidence type="ECO:0000313" key="1">
    <source>
        <dbReference type="EMBL" id="MBB4929932.1"/>
    </source>
</evidence>
<dbReference type="EMBL" id="JACHJT010000001">
    <property type="protein sequence ID" value="MBB4929932.1"/>
    <property type="molecule type" value="Genomic_DNA"/>
</dbReference>
<dbReference type="InterPro" id="IPR052707">
    <property type="entry name" value="OsmC_Ohr_Peroxiredoxin"/>
</dbReference>
<dbReference type="Gene3D" id="3.30.300.20">
    <property type="match status" value="1"/>
</dbReference>
<dbReference type="InterPro" id="IPR036102">
    <property type="entry name" value="OsmC/Ohrsf"/>
</dbReference>
<dbReference type="PANTHER" id="PTHR42830">
    <property type="entry name" value="OSMOTICALLY INDUCIBLE FAMILY PROTEIN"/>
    <property type="match status" value="1"/>
</dbReference>
<dbReference type="RefSeq" id="WP_312885130.1">
    <property type="nucleotide sequence ID" value="NZ_JACHJT010000001.1"/>
</dbReference>
<dbReference type="SUPFAM" id="SSF82784">
    <property type="entry name" value="OsmC-like"/>
    <property type="match status" value="1"/>
</dbReference>
<comment type="caution">
    <text evidence="1">The sequence shown here is derived from an EMBL/GenBank/DDBJ whole genome shotgun (WGS) entry which is preliminary data.</text>
</comment>
<dbReference type="PANTHER" id="PTHR42830:SF2">
    <property type="entry name" value="OSMC_OHR FAMILY PROTEIN"/>
    <property type="match status" value="1"/>
</dbReference>